<sequence>MHPIYDELGGSDGVRTAVTVLYNRIAADPELAPWFADVDVERLKAHQRAFLSAAFGGPQVFSGRTAGEAHEGLEITDAAFDRVVGTLMTTLADLGVANEAVVVVGARLEDLRADIVSAGLVSADLVSADTSGEPRHPLVEAAELAGD</sequence>
<proteinExistence type="predicted"/>
<organism evidence="5 6">
    <name type="scientific">Agromyces allii</name>
    <dbReference type="NCBI Taxonomy" id="393607"/>
    <lineage>
        <taxon>Bacteria</taxon>
        <taxon>Bacillati</taxon>
        <taxon>Actinomycetota</taxon>
        <taxon>Actinomycetes</taxon>
        <taxon>Micrococcales</taxon>
        <taxon>Microbacteriaceae</taxon>
        <taxon>Agromyces</taxon>
    </lineage>
</organism>
<evidence type="ECO:0000256" key="1">
    <source>
        <dbReference type="ARBA" id="ARBA00022448"/>
    </source>
</evidence>
<name>A0ABP5BDB7_9MICO</name>
<evidence type="ECO:0000313" key="5">
    <source>
        <dbReference type="EMBL" id="GAA1941480.1"/>
    </source>
</evidence>
<evidence type="ECO:0000313" key="6">
    <source>
        <dbReference type="Proteomes" id="UP001499954"/>
    </source>
</evidence>
<dbReference type="InterPro" id="IPR001486">
    <property type="entry name" value="Hemoglobin_trunc"/>
</dbReference>
<dbReference type="CDD" id="cd00454">
    <property type="entry name" value="TrHb1_N"/>
    <property type="match status" value="1"/>
</dbReference>
<dbReference type="Gene3D" id="1.10.490.10">
    <property type="entry name" value="Globins"/>
    <property type="match status" value="1"/>
</dbReference>
<comment type="caution">
    <text evidence="5">The sequence shown here is derived from an EMBL/GenBank/DDBJ whole genome shotgun (WGS) entry which is preliminary data.</text>
</comment>
<dbReference type="Proteomes" id="UP001499954">
    <property type="component" value="Unassembled WGS sequence"/>
</dbReference>
<evidence type="ECO:0000256" key="4">
    <source>
        <dbReference type="ARBA" id="ARBA00023004"/>
    </source>
</evidence>
<dbReference type="RefSeq" id="WP_157416741.1">
    <property type="nucleotide sequence ID" value="NZ_BAAAMK010000001.1"/>
</dbReference>
<keyword evidence="2" id="KW-0349">Heme</keyword>
<gene>
    <name evidence="5" type="ORF">GCM10009717_04690</name>
</gene>
<dbReference type="SUPFAM" id="SSF46458">
    <property type="entry name" value="Globin-like"/>
    <property type="match status" value="1"/>
</dbReference>
<dbReference type="EMBL" id="BAAAMK010000001">
    <property type="protein sequence ID" value="GAA1941480.1"/>
    <property type="molecule type" value="Genomic_DNA"/>
</dbReference>
<evidence type="ECO:0000256" key="3">
    <source>
        <dbReference type="ARBA" id="ARBA00022723"/>
    </source>
</evidence>
<protein>
    <recommendedName>
        <fullName evidence="7">Group 1 truncated hemoglobin</fullName>
    </recommendedName>
</protein>
<evidence type="ECO:0000256" key="2">
    <source>
        <dbReference type="ARBA" id="ARBA00022617"/>
    </source>
</evidence>
<dbReference type="Pfam" id="PF01152">
    <property type="entry name" value="Bac_globin"/>
    <property type="match status" value="1"/>
</dbReference>
<keyword evidence="6" id="KW-1185">Reference proteome</keyword>
<keyword evidence="1" id="KW-0813">Transport</keyword>
<dbReference type="InterPro" id="IPR012292">
    <property type="entry name" value="Globin/Proto"/>
</dbReference>
<keyword evidence="3" id="KW-0479">Metal-binding</keyword>
<keyword evidence="4" id="KW-0408">Iron</keyword>
<dbReference type="InterPro" id="IPR009050">
    <property type="entry name" value="Globin-like_sf"/>
</dbReference>
<reference evidence="6" key="1">
    <citation type="journal article" date="2019" name="Int. J. Syst. Evol. Microbiol.">
        <title>The Global Catalogue of Microorganisms (GCM) 10K type strain sequencing project: providing services to taxonomists for standard genome sequencing and annotation.</title>
        <authorList>
            <consortium name="The Broad Institute Genomics Platform"/>
            <consortium name="The Broad Institute Genome Sequencing Center for Infectious Disease"/>
            <person name="Wu L."/>
            <person name="Ma J."/>
        </authorList>
    </citation>
    <scope>NUCLEOTIDE SEQUENCE [LARGE SCALE GENOMIC DNA]</scope>
    <source>
        <strain evidence="6">JCM 13584</strain>
    </source>
</reference>
<evidence type="ECO:0008006" key="7">
    <source>
        <dbReference type="Google" id="ProtNLM"/>
    </source>
</evidence>
<accession>A0ABP5BDB7</accession>